<sequence>MCCPGHAVVAGGQLPALRQRQVLRVLPALAEAGLLPQEDAKVLAEAYRYLRKLEHALQGMDDRQTQTLPQDELGWQRLARIMGADGPEALRQRTLSIRNAVAERFEAVVASEHDEAREGADALHWRDLWLRVRQGEGSDAEDSGPLVEALRKLVAGSRFRHMHPQALERLDRFVPLLCAVLEDGQATEITIQRVFRLVEAVLRRSAYLALLVENPGALKLLVELFAASDWVASQITATPALLDELLNEATLTRPPERSELENELRQQLLRVPEDDLEGIMETLRQFRHAHVLRVAVSEIRGTLPVMKVSDYLTWLAEVILQAVFDVAWQDMVRRHGWPEAESEQAAREQFAMVGYGKLGGIELSYSSDLDLVFVHGETGSRTTGERSLDTAVFWARLGQKMVHLLSTRTHSGILYEVDMRLRPSGNAGLLVTSLEAFRKYQLNQAWTWEHQALVRARAVAGGQVASAEFEAVRREVLCQPRDPEVLRQAVLDMRERMYRELADRHAGEFDLKHDVGGIVDIEFMVQYLALRWAHVYPDVVEYSDNIRILEALGRHGLLSQEDANALIDLYQALRARIHLLALDRKPARVPEGTLDDARKFIRSVWQRVMVAPQGAG</sequence>
<organism evidence="9">
    <name type="scientific">Thermohahella caldifontis</name>
    <dbReference type="NCBI Taxonomy" id="3142973"/>
    <lineage>
        <taxon>Bacteria</taxon>
        <taxon>Pseudomonadati</taxon>
        <taxon>Pseudomonadota</taxon>
        <taxon>Gammaproteobacteria</taxon>
        <taxon>Oceanospirillales</taxon>
        <taxon>Hahellaceae</taxon>
        <taxon>Thermohahella</taxon>
    </lineage>
</organism>
<dbReference type="KEGG" id="tcd:AAIA72_15335"/>
<dbReference type="GO" id="GO:0047388">
    <property type="term" value="F:[glutamine synthetase]-adenylyl-L-tyrosine phosphorylase activity"/>
    <property type="evidence" value="ECO:0007669"/>
    <property type="project" value="UniProtKB-EC"/>
</dbReference>
<dbReference type="EC" id="2.7.7.89" evidence="9"/>
<dbReference type="GO" id="GO:0005829">
    <property type="term" value="C:cytosol"/>
    <property type="evidence" value="ECO:0007669"/>
    <property type="project" value="TreeGrafter"/>
</dbReference>
<dbReference type="Gene3D" id="1.20.120.330">
    <property type="entry name" value="Nucleotidyltransferases domain 2"/>
    <property type="match status" value="2"/>
</dbReference>
<evidence type="ECO:0000259" key="7">
    <source>
        <dbReference type="Pfam" id="PF03710"/>
    </source>
</evidence>
<dbReference type="NCBIfam" id="NF008292">
    <property type="entry name" value="PRK11072.1"/>
    <property type="match status" value="1"/>
</dbReference>
<dbReference type="GO" id="GO:0005524">
    <property type="term" value="F:ATP binding"/>
    <property type="evidence" value="ECO:0007669"/>
    <property type="project" value="UniProtKB-KW"/>
</dbReference>
<evidence type="ECO:0000256" key="4">
    <source>
        <dbReference type="ARBA" id="ARBA00022840"/>
    </source>
</evidence>
<dbReference type="Gene3D" id="3.30.460.10">
    <property type="entry name" value="Beta Polymerase, domain 2"/>
    <property type="match status" value="1"/>
</dbReference>
<dbReference type="InterPro" id="IPR043519">
    <property type="entry name" value="NT_sf"/>
</dbReference>
<evidence type="ECO:0000256" key="6">
    <source>
        <dbReference type="ARBA" id="ARBA00023268"/>
    </source>
</evidence>
<dbReference type="EC" id="2.7.7.42" evidence="9"/>
<keyword evidence="4" id="KW-0067">ATP-binding</keyword>
<evidence type="ECO:0000256" key="2">
    <source>
        <dbReference type="ARBA" id="ARBA00022695"/>
    </source>
</evidence>
<reference evidence="9" key="1">
    <citation type="submission" date="2024-05" db="EMBL/GenBank/DDBJ databases">
        <title>Genome sequencing of novel strain.</title>
        <authorList>
            <person name="Ganbat D."/>
            <person name="Ganbat S."/>
            <person name="Lee S.-J."/>
        </authorList>
    </citation>
    <scope>NUCLEOTIDE SEQUENCE</scope>
    <source>
        <strain evidence="9">SMD15-11</strain>
    </source>
</reference>
<feature type="domain" description="Glutamate-ammonia ligase adenylyltransferase repeated" evidence="7">
    <location>
        <begin position="219"/>
        <end position="471"/>
    </location>
</feature>
<keyword evidence="1 9" id="KW-0808">Transferase</keyword>
<keyword evidence="3" id="KW-0547">Nucleotide-binding</keyword>
<dbReference type="GO" id="GO:0000820">
    <property type="term" value="P:regulation of glutamine family amino acid metabolic process"/>
    <property type="evidence" value="ECO:0007669"/>
    <property type="project" value="TreeGrafter"/>
</dbReference>
<keyword evidence="6" id="KW-0511">Multifunctional enzyme</keyword>
<dbReference type="InterPro" id="IPR005190">
    <property type="entry name" value="GlnE_rpt_dom"/>
</dbReference>
<dbReference type="InterPro" id="IPR023057">
    <property type="entry name" value="GlnE"/>
</dbReference>
<dbReference type="PANTHER" id="PTHR30621:SF0">
    <property type="entry name" value="BIFUNCTIONAL GLUTAMINE SYNTHETASE ADENYLYLTRANSFERASE_ADENYLYL-REMOVING ENZYME"/>
    <property type="match status" value="1"/>
</dbReference>
<dbReference type="GO" id="GO:0008882">
    <property type="term" value="F:[glutamate-ammonia-ligase] adenylyltransferase activity"/>
    <property type="evidence" value="ECO:0007669"/>
    <property type="project" value="UniProtKB-EC"/>
</dbReference>
<evidence type="ECO:0000259" key="8">
    <source>
        <dbReference type="Pfam" id="PF08335"/>
    </source>
</evidence>
<dbReference type="Gene3D" id="1.20.120.1510">
    <property type="match status" value="1"/>
</dbReference>
<dbReference type="SUPFAM" id="SSF81301">
    <property type="entry name" value="Nucleotidyltransferase"/>
    <property type="match status" value="1"/>
</dbReference>
<dbReference type="InterPro" id="IPR013546">
    <property type="entry name" value="PII_UdlTrfase/GS_AdlTrfase"/>
</dbReference>
<evidence type="ECO:0000256" key="3">
    <source>
        <dbReference type="ARBA" id="ARBA00022741"/>
    </source>
</evidence>
<dbReference type="Pfam" id="PF03710">
    <property type="entry name" value="GlnE"/>
    <property type="match status" value="1"/>
</dbReference>
<feature type="domain" description="PII-uridylyltransferase/Glutamine-synthetase adenylyltransferase" evidence="8">
    <location>
        <begin position="22"/>
        <end position="108"/>
    </location>
</feature>
<dbReference type="AlphaFoldDB" id="A0AB39V1V9"/>
<feature type="domain" description="PII-uridylyltransferase/Glutamine-synthetase adenylyltransferase" evidence="8">
    <location>
        <begin position="493"/>
        <end position="581"/>
    </location>
</feature>
<accession>A0AB39V1V9</accession>
<gene>
    <name evidence="9" type="primary">glnE</name>
    <name evidence="9" type="ORF">AAIA72_15335</name>
</gene>
<dbReference type="PANTHER" id="PTHR30621">
    <property type="entry name" value="GLUTAMINE SYNTHETASE ADENYLYLTRANSFERASE"/>
    <property type="match status" value="1"/>
</dbReference>
<dbReference type="EMBL" id="CP154858">
    <property type="protein sequence ID" value="XDT74041.1"/>
    <property type="molecule type" value="Genomic_DNA"/>
</dbReference>
<dbReference type="CDD" id="cd05401">
    <property type="entry name" value="NT_GlnE_GlnD_like"/>
    <property type="match status" value="1"/>
</dbReference>
<evidence type="ECO:0000313" key="9">
    <source>
        <dbReference type="EMBL" id="XDT74041.1"/>
    </source>
</evidence>
<protein>
    <submittedName>
        <fullName evidence="9">Bifunctional [glutamate--ammonia ligase]-adenylyl-L-tyrosine phosphorylase/[glutamate--ammonia-ligase] adenylyltransferase</fullName>
        <ecNumber evidence="9">2.7.7.42</ecNumber>
        <ecNumber evidence="9">2.7.7.89</ecNumber>
    </submittedName>
</protein>
<dbReference type="SUPFAM" id="SSF81593">
    <property type="entry name" value="Nucleotidyltransferase substrate binding subunit/domain"/>
    <property type="match status" value="2"/>
</dbReference>
<keyword evidence="2 9" id="KW-0548">Nucleotidyltransferase</keyword>
<evidence type="ECO:0000256" key="1">
    <source>
        <dbReference type="ARBA" id="ARBA00022679"/>
    </source>
</evidence>
<dbReference type="GO" id="GO:0016874">
    <property type="term" value="F:ligase activity"/>
    <property type="evidence" value="ECO:0007669"/>
    <property type="project" value="UniProtKB-KW"/>
</dbReference>
<name>A0AB39V1V9_9GAMM</name>
<keyword evidence="9" id="KW-0436">Ligase</keyword>
<dbReference type="FunFam" id="3.30.460.10:FF:000009">
    <property type="entry name" value="Bifunctional glutamine synthetase adenylyltransferase/adenylyl-removing enzyme"/>
    <property type="match status" value="1"/>
</dbReference>
<evidence type="ECO:0000256" key="5">
    <source>
        <dbReference type="ARBA" id="ARBA00022842"/>
    </source>
</evidence>
<proteinExistence type="predicted"/>
<keyword evidence="5" id="KW-0460">Magnesium</keyword>
<dbReference type="Pfam" id="PF08335">
    <property type="entry name" value="GlnD_UR_UTase"/>
    <property type="match status" value="2"/>
</dbReference>